<feature type="domain" description="Transposase-like Mu C-terminal" evidence="1">
    <location>
        <begin position="9"/>
        <end position="64"/>
    </location>
</feature>
<evidence type="ECO:0000313" key="3">
    <source>
        <dbReference type="Proteomes" id="UP000242502"/>
    </source>
</evidence>
<comment type="caution">
    <text evidence="2">The sequence shown here is derived from an EMBL/GenBank/DDBJ whole genome shotgun (WGS) entry which is preliminary data.</text>
</comment>
<evidence type="ECO:0000259" key="1">
    <source>
        <dbReference type="Pfam" id="PF09299"/>
    </source>
</evidence>
<proteinExistence type="predicted"/>
<protein>
    <recommendedName>
        <fullName evidence="1">Transposase-like Mu C-terminal domain-containing protein</fullName>
    </recommendedName>
</protein>
<sequence>MGEALQKTPTIERKVTKSGIYYNGAIYGSYELWEHLMVGDEVQIVDESNGDFLHVFMDGKLICEVYEFKRTRIAKLDDKTARERFRKLQLSINRKWQSIY</sequence>
<dbReference type="Proteomes" id="UP000242502">
    <property type="component" value="Unassembled WGS sequence"/>
</dbReference>
<gene>
    <name evidence="2" type="ORF">AB835_04790</name>
</gene>
<dbReference type="Pfam" id="PF09299">
    <property type="entry name" value="Mu-transpos_C"/>
    <property type="match status" value="1"/>
</dbReference>
<evidence type="ECO:0000313" key="2">
    <source>
        <dbReference type="EMBL" id="ODS24200.1"/>
    </source>
</evidence>
<dbReference type="AlphaFoldDB" id="A0A1D2QRQ0"/>
<dbReference type="EMBL" id="MDLC01000012">
    <property type="protein sequence ID" value="ODS24200.1"/>
    <property type="molecule type" value="Genomic_DNA"/>
</dbReference>
<name>A0A1D2QRQ0_9GAMM</name>
<organism evidence="2 3">
    <name type="scientific">Candidatus Endobugula sertula</name>
    <name type="common">Bugula neritina bacterial symbiont</name>
    <dbReference type="NCBI Taxonomy" id="62101"/>
    <lineage>
        <taxon>Bacteria</taxon>
        <taxon>Pseudomonadati</taxon>
        <taxon>Pseudomonadota</taxon>
        <taxon>Gammaproteobacteria</taxon>
        <taxon>Cellvibrionales</taxon>
        <taxon>Cellvibrionaceae</taxon>
        <taxon>Candidatus Endobugula</taxon>
    </lineage>
</organism>
<accession>A0A1D2QRQ0</accession>
<dbReference type="InterPro" id="IPR015378">
    <property type="entry name" value="Transposase-like_Mu_C"/>
</dbReference>
<dbReference type="STRING" id="62101.AB835_04790"/>
<reference evidence="2 3" key="1">
    <citation type="journal article" date="2016" name="Appl. Environ. Microbiol.">
        <title>Lack of Overt Genome Reduction in the Bryostatin-Producing Bryozoan Symbiont "Candidatus Endobugula sertula".</title>
        <authorList>
            <person name="Miller I.J."/>
            <person name="Vanee N."/>
            <person name="Fong S.S."/>
            <person name="Lim-Fong G.E."/>
            <person name="Kwan J.C."/>
        </authorList>
    </citation>
    <scope>NUCLEOTIDE SEQUENCE [LARGE SCALE GENOMIC DNA]</scope>
    <source>
        <strain evidence="2">AB1-4</strain>
    </source>
</reference>